<dbReference type="InterPro" id="IPR046497">
    <property type="entry name" value="DUF6590"/>
</dbReference>
<evidence type="ECO:0000259" key="2">
    <source>
        <dbReference type="Pfam" id="PF20233"/>
    </source>
</evidence>
<dbReference type="Pfam" id="PF20233">
    <property type="entry name" value="DUF6590"/>
    <property type="match status" value="1"/>
</dbReference>
<dbReference type="PANTHER" id="PTHR35391:SF5">
    <property type="entry name" value="DUF6590 DOMAIN-CONTAINING PROTEIN"/>
    <property type="match status" value="1"/>
</dbReference>
<organism evidence="3 4">
    <name type="scientific">Penicillium alfredii</name>
    <dbReference type="NCBI Taxonomy" id="1506179"/>
    <lineage>
        <taxon>Eukaryota</taxon>
        <taxon>Fungi</taxon>
        <taxon>Dikarya</taxon>
        <taxon>Ascomycota</taxon>
        <taxon>Pezizomycotina</taxon>
        <taxon>Eurotiomycetes</taxon>
        <taxon>Eurotiomycetidae</taxon>
        <taxon>Eurotiales</taxon>
        <taxon>Aspergillaceae</taxon>
        <taxon>Penicillium</taxon>
    </lineage>
</organism>
<proteinExistence type="predicted"/>
<evidence type="ECO:0000313" key="4">
    <source>
        <dbReference type="Proteomes" id="UP001141434"/>
    </source>
</evidence>
<sequence length="423" mass="46905">MASDSAVHPESRRLFRPVYNLAGEPCYKWDKPRGPLSPVPRIADRSSITPPRQRSTSDSESLQPSGYAIQFAHGQGNTGRHDHATQQQQGLSGFGLRSPSQHQLSGPRQKDVPSHSRATNNLRQSRVNAYSTQRGDPPEWNSSKFLESMSREPTAACRTGQTSVSDNSEATASSWSGTSSPRSIAVDLQGFGLGDHASSRLILPHGISCRSHRHDPILGDVQRNHDTSVRLSVEPSYVIPASTGEDETLDPRYKRQSDPKRFFRVGRVFAMLWHENAGLHGTILSQRGPPLGPHFTRGKYQEPIYSSIRRMVVVKEQKGCSWCVPVTTYSGQGVAKAGVDRGKHAVIYMQGNRPAVNPGEPRMIKEPLEVEPARPDQRLDPMSRLNFGKVYTVEHNVKVLPVGKIAEESMARFIAYARAEFTR</sequence>
<keyword evidence="4" id="KW-1185">Reference proteome</keyword>
<feature type="compositionally biased region" description="Polar residues" evidence="1">
    <location>
        <begin position="46"/>
        <end position="64"/>
    </location>
</feature>
<dbReference type="AlphaFoldDB" id="A0A9W9JWA5"/>
<protein>
    <recommendedName>
        <fullName evidence="2">DUF6590 domain-containing protein</fullName>
    </recommendedName>
</protein>
<dbReference type="EMBL" id="JAPMSZ010000011">
    <property type="protein sequence ID" value="KAJ5083923.1"/>
    <property type="molecule type" value="Genomic_DNA"/>
</dbReference>
<dbReference type="RefSeq" id="XP_056507320.1">
    <property type="nucleotide sequence ID" value="XM_056659027.1"/>
</dbReference>
<name>A0A9W9JWA5_9EURO</name>
<feature type="region of interest" description="Disordered" evidence="1">
    <location>
        <begin position="26"/>
        <end position="181"/>
    </location>
</feature>
<feature type="compositionally biased region" description="Polar residues" evidence="1">
    <location>
        <begin position="159"/>
        <end position="181"/>
    </location>
</feature>
<feature type="domain" description="DUF6590" evidence="2">
    <location>
        <begin position="260"/>
        <end position="414"/>
    </location>
</feature>
<dbReference type="Proteomes" id="UP001141434">
    <property type="component" value="Unassembled WGS sequence"/>
</dbReference>
<dbReference type="PANTHER" id="PTHR35391">
    <property type="entry name" value="C2H2-TYPE DOMAIN-CONTAINING PROTEIN-RELATED"/>
    <property type="match status" value="1"/>
</dbReference>
<dbReference type="OrthoDB" id="3559580at2759"/>
<accession>A0A9W9JWA5</accession>
<reference evidence="3" key="1">
    <citation type="submission" date="2022-11" db="EMBL/GenBank/DDBJ databases">
        <authorList>
            <person name="Petersen C."/>
        </authorList>
    </citation>
    <scope>NUCLEOTIDE SEQUENCE</scope>
    <source>
        <strain evidence="3">IBT 34128</strain>
    </source>
</reference>
<feature type="compositionally biased region" description="Polar residues" evidence="1">
    <location>
        <begin position="116"/>
        <end position="145"/>
    </location>
</feature>
<evidence type="ECO:0000313" key="3">
    <source>
        <dbReference type="EMBL" id="KAJ5083923.1"/>
    </source>
</evidence>
<comment type="caution">
    <text evidence="3">The sequence shown here is derived from an EMBL/GenBank/DDBJ whole genome shotgun (WGS) entry which is preliminary data.</text>
</comment>
<evidence type="ECO:0000256" key="1">
    <source>
        <dbReference type="SAM" id="MobiDB-lite"/>
    </source>
</evidence>
<reference evidence="3" key="2">
    <citation type="journal article" date="2023" name="IMA Fungus">
        <title>Comparative genomic study of the Penicillium genus elucidates a diverse pangenome and 15 lateral gene transfer events.</title>
        <authorList>
            <person name="Petersen C."/>
            <person name="Sorensen T."/>
            <person name="Nielsen M.R."/>
            <person name="Sondergaard T.E."/>
            <person name="Sorensen J.L."/>
            <person name="Fitzpatrick D.A."/>
            <person name="Frisvad J.C."/>
            <person name="Nielsen K.L."/>
        </authorList>
    </citation>
    <scope>NUCLEOTIDE SEQUENCE</scope>
    <source>
        <strain evidence="3">IBT 34128</strain>
    </source>
</reference>
<gene>
    <name evidence="3" type="ORF">NUU61_008502</name>
</gene>
<dbReference type="GeneID" id="81398196"/>